<feature type="domain" description="Protein kinase" evidence="4">
    <location>
        <begin position="1043"/>
        <end position="1445"/>
    </location>
</feature>
<feature type="transmembrane region" description="Helical" evidence="2">
    <location>
        <begin position="1114"/>
        <end position="1139"/>
    </location>
</feature>
<name>A0ABQ9XXZ5_9EUKA</name>
<feature type="region of interest" description="Disordered" evidence="1">
    <location>
        <begin position="1185"/>
        <end position="1206"/>
    </location>
</feature>
<evidence type="ECO:0000256" key="3">
    <source>
        <dbReference type="SAM" id="SignalP"/>
    </source>
</evidence>
<feature type="signal peptide" evidence="3">
    <location>
        <begin position="1"/>
        <end position="15"/>
    </location>
</feature>
<dbReference type="InterPro" id="IPR011009">
    <property type="entry name" value="Kinase-like_dom_sf"/>
</dbReference>
<dbReference type="InterPro" id="IPR000719">
    <property type="entry name" value="Prot_kinase_dom"/>
</dbReference>
<evidence type="ECO:0000259" key="4">
    <source>
        <dbReference type="PROSITE" id="PS50011"/>
    </source>
</evidence>
<comment type="caution">
    <text evidence="5">The sequence shown here is derived from an EMBL/GenBank/DDBJ whole genome shotgun (WGS) entry which is preliminary data.</text>
</comment>
<dbReference type="Proteomes" id="UP001281761">
    <property type="component" value="Unassembled WGS sequence"/>
</dbReference>
<gene>
    <name evidence="5" type="ORF">BLNAU_8727</name>
</gene>
<accession>A0ABQ9XXZ5</accession>
<dbReference type="SUPFAM" id="SSF51126">
    <property type="entry name" value="Pectin lyase-like"/>
    <property type="match status" value="2"/>
</dbReference>
<reference evidence="5 6" key="1">
    <citation type="journal article" date="2022" name="bioRxiv">
        <title>Genomics of Preaxostyla Flagellates Illuminates Evolutionary Transitions and the Path Towards Mitochondrial Loss.</title>
        <authorList>
            <person name="Novak L.V.F."/>
            <person name="Treitli S.C."/>
            <person name="Pyrih J."/>
            <person name="Halakuc P."/>
            <person name="Pipaliya S.V."/>
            <person name="Vacek V."/>
            <person name="Brzon O."/>
            <person name="Soukal P."/>
            <person name="Eme L."/>
            <person name="Dacks J.B."/>
            <person name="Karnkowska A."/>
            <person name="Elias M."/>
            <person name="Hampl V."/>
        </authorList>
    </citation>
    <scope>NUCLEOTIDE SEQUENCE [LARGE SCALE GENOMIC DNA]</scope>
    <source>
        <strain evidence="5">NAU3</strain>
        <tissue evidence="5">Gut</tissue>
    </source>
</reference>
<evidence type="ECO:0000313" key="6">
    <source>
        <dbReference type="Proteomes" id="UP001281761"/>
    </source>
</evidence>
<proteinExistence type="predicted"/>
<feature type="compositionally biased region" description="Basic and acidic residues" evidence="1">
    <location>
        <begin position="1189"/>
        <end position="1206"/>
    </location>
</feature>
<dbReference type="SUPFAM" id="SSF56112">
    <property type="entry name" value="Protein kinase-like (PK-like)"/>
    <property type="match status" value="1"/>
</dbReference>
<evidence type="ECO:0000256" key="1">
    <source>
        <dbReference type="SAM" id="MobiDB-lite"/>
    </source>
</evidence>
<dbReference type="PANTHER" id="PTHR44329">
    <property type="entry name" value="SERINE/THREONINE-PROTEIN KINASE TNNI3K-RELATED"/>
    <property type="match status" value="1"/>
</dbReference>
<dbReference type="PROSITE" id="PS50011">
    <property type="entry name" value="PROTEIN_KINASE_DOM"/>
    <property type="match status" value="1"/>
</dbReference>
<protein>
    <recommendedName>
        <fullName evidence="4">Protein kinase domain-containing protein</fullName>
    </recommendedName>
</protein>
<dbReference type="Gene3D" id="1.10.510.10">
    <property type="entry name" value="Transferase(Phosphotransferase) domain 1"/>
    <property type="match status" value="1"/>
</dbReference>
<keyword evidence="6" id="KW-1185">Reference proteome</keyword>
<keyword evidence="2" id="KW-1133">Transmembrane helix</keyword>
<keyword evidence="3" id="KW-0732">Signal</keyword>
<keyword evidence="2" id="KW-0472">Membrane</keyword>
<dbReference type="SMART" id="SM00220">
    <property type="entry name" value="S_TKc"/>
    <property type="match status" value="1"/>
</dbReference>
<evidence type="ECO:0000256" key="2">
    <source>
        <dbReference type="SAM" id="Phobius"/>
    </source>
</evidence>
<dbReference type="InterPro" id="IPR011050">
    <property type="entry name" value="Pectin_lyase_fold/virulence"/>
</dbReference>
<keyword evidence="2" id="KW-0812">Transmembrane</keyword>
<dbReference type="EMBL" id="JARBJD010000057">
    <property type="protein sequence ID" value="KAK2956360.1"/>
    <property type="molecule type" value="Genomic_DNA"/>
</dbReference>
<evidence type="ECO:0000313" key="5">
    <source>
        <dbReference type="EMBL" id="KAK2956360.1"/>
    </source>
</evidence>
<sequence>MSLFVLSSLSALAFADGLLFYETDRMTVILLQNVMKGVWDEIEQHFRCECCVDNDHLTPNPAPHNLRESSLIAERVHHLPPFTEAKRAVGVLTKGKKGSSLDRLHRVMFFIPLILCLFQHPLATSSNSLQLHRPSTNLNTESSPIDLASVLRQEWNTIGSDWSECDILSIAEGTYVGNDIKITSRSLELSGKGSFIQNGPGTRIVPLFKSDRKRSEDVDNMQAVDRSMFILTNSTLSLKWMDFSLVDQSEVGRQHQIERSTRLAIVSSSMLTISESRIEMSPWNSALLISPSTFEESGTESSIVVQNSLMWNELGELRGVVDTSSYPSFEGSVSVSIVVCSFHSQALLGKDRIGLSLTRTPRQNVDDVGMISSSLIGCSFVNMSSIGSPQQPHVPHLNQKMLGCVVSLTSSHLSGSTIRDVNNGGSLLCSNSSFSSFLSSSNIDTEEEPTVTYPNGTTAPFVLYEDMYYYFTQTSGNENTSITFSHCPFDGTYIYESDRPITIYNYPGTVKILSCSFTDIYFVRQISNDLGGAVSITVEAAVCRPVTVRASNFSRIRADNYGGGMHLSTYNSATVVNCIFEECTPLYGDNCIDAGLYVQTRDPSYLLTGTNLVFKSCQTSMWTGGMHIYAKGSAILSDCLFDNCSAYGYYSPISGGLYVQLLGNTQTSISRLTFTDCWSDNYVGGMELKTSCDVILTDLHFFRCTPAKRSKRIVNGGLRTDSLNENLTVSIQDCSFIECSSANAVGAAFHMINFSSCVVSDCLVKDCTSAKSGAITLNQTNEQPWSVSLTRVAFINNSVGPNEETSESVNSGENSPCFIDVYLNFLDGHLRPTLSIADCFTTSASNSIGMLKTAYRGTPEESSDPMFDAAFNNIGPLLTEGVQLSFERLSGRMELEMKGKIPIASQKYEVTFQNNDDKTEMKTEIEFVDGKGTLTSPSPSLNLNFSTSYTVTSIVGIVPSSSSSLSNVISFPLTAWAFNLDSNPSFFSFTTPTPPTLVGAKAHLVLPDQPLAYISLMLSEEVKGSYEIVVEEEGKDVVVTVEFDESSLMGDSSHFIVVGDDRVLTHNTTYTIKSIAQSPGTGSPFVWMKETITFHIPPSVYDAKKAKMAETKKLLSWLIPLIVCVCVALIVILVILVVLKRRRSKGKNVKSEMEEQEPVELEKVEEFGVDCSNGVIRSDGMSHSAFASTEDHPSNKEATKENNKSQRDIECAEVMACSGDFAISAARMDSTLYSMIHKEHREIGKRVIGLQIVNGLKEVVAHRGWSDVLTRLSSHWILVDAEGNVRLKLEMSSSEADAEAARQQRQKEQPLPIMEENEIEIAKGDDENTKPNNQTDVSGMDGLRWRAPEVVSAEERSGVKSVDGHKASVFSLGLILWEIETGQVPFGELDAVNAQRQSGTGTPPKMESLKDEEFISLIHRCVSVNPKERPTLTEVGEFLSSHPSATRVPSGIEMKE</sequence>
<dbReference type="InterPro" id="IPR001245">
    <property type="entry name" value="Ser-Thr/Tyr_kinase_cat_dom"/>
</dbReference>
<dbReference type="Pfam" id="PF07714">
    <property type="entry name" value="PK_Tyr_Ser-Thr"/>
    <property type="match status" value="1"/>
</dbReference>
<dbReference type="InterPro" id="IPR051681">
    <property type="entry name" value="Ser/Thr_Kinases-Pseudokinases"/>
</dbReference>
<organism evidence="5 6">
    <name type="scientific">Blattamonas nauphoetae</name>
    <dbReference type="NCBI Taxonomy" id="2049346"/>
    <lineage>
        <taxon>Eukaryota</taxon>
        <taxon>Metamonada</taxon>
        <taxon>Preaxostyla</taxon>
        <taxon>Oxymonadida</taxon>
        <taxon>Blattamonas</taxon>
    </lineage>
</organism>
<feature type="chain" id="PRO_5046498927" description="Protein kinase domain-containing protein" evidence="3">
    <location>
        <begin position="16"/>
        <end position="1456"/>
    </location>
</feature>